<dbReference type="GO" id="GO:0005886">
    <property type="term" value="C:plasma membrane"/>
    <property type="evidence" value="ECO:0007669"/>
    <property type="project" value="UniProtKB-SubCell"/>
</dbReference>
<feature type="domain" description="ABC3 transporter permease C-terminal" evidence="8">
    <location>
        <begin position="275"/>
        <end position="386"/>
    </location>
</feature>
<feature type="transmembrane region" description="Helical" evidence="7">
    <location>
        <begin position="267"/>
        <end position="296"/>
    </location>
</feature>
<evidence type="ECO:0000259" key="8">
    <source>
        <dbReference type="Pfam" id="PF02687"/>
    </source>
</evidence>
<dbReference type="PANTHER" id="PTHR30572:SF4">
    <property type="entry name" value="ABC TRANSPORTER PERMEASE YTRF"/>
    <property type="match status" value="1"/>
</dbReference>
<dbReference type="InterPro" id="IPR050250">
    <property type="entry name" value="Macrolide_Exporter_MacB"/>
</dbReference>
<evidence type="ECO:0000256" key="3">
    <source>
        <dbReference type="ARBA" id="ARBA00022692"/>
    </source>
</evidence>
<keyword evidence="11" id="KW-1185">Reference proteome</keyword>
<dbReference type="AlphaFoldDB" id="A0A3B7MSD8"/>
<feature type="transmembrane region" description="Helical" evidence="7">
    <location>
        <begin position="324"/>
        <end position="342"/>
    </location>
</feature>
<evidence type="ECO:0000256" key="7">
    <source>
        <dbReference type="SAM" id="Phobius"/>
    </source>
</evidence>
<dbReference type="Pfam" id="PF02687">
    <property type="entry name" value="FtsX"/>
    <property type="match status" value="1"/>
</dbReference>
<comment type="similarity">
    <text evidence="6">Belongs to the ABC-4 integral membrane protein family.</text>
</comment>
<sequence length="393" mass="44236">MLKHLFKLIWNKKKQNFVLMLEILVSFLVIFAVFTMVVYYYKNYRKPMNFDYEPVWAIQFRIEQRPQSNDSLSLYFEALRNQLTSMPEIAAVSFTGHNIPFSMSTSQNNVNYEGMHISGVNDYTVQDGYAAALGLIMQEGRWFSRADAGANYRPVVLNNFLKEKLFGNANAVGKVLDKGSERPLKVIGVIHDIKEKGDYQAIEPSLYRRADTSSYRWMEVILVRVKPTANIAFEGRLYKALAAYMPNATVEIEHLTNKRVSKNSMTLVPMIIMMIVAGFLVINVALGLFGVLWYNINRRRGEIGLRRAVGATGQSISRQLVSEALVLSTMALLVGCFFAVQFPLLNVFDMPAGVYLTAIGLSVVFIYGLVMVCALYPGKQAAAIYPAVALHED</sequence>
<accession>A0A3B7MSD8</accession>
<keyword evidence="4 7" id="KW-1133">Transmembrane helix</keyword>
<dbReference type="RefSeq" id="WP_119052644.1">
    <property type="nucleotide sequence ID" value="NZ_CP032157.1"/>
</dbReference>
<reference evidence="10 11" key="1">
    <citation type="submission" date="2018-09" db="EMBL/GenBank/DDBJ databases">
        <title>Genome sequencing of strain 6GH32-13.</title>
        <authorList>
            <person name="Weon H.-Y."/>
            <person name="Heo J."/>
            <person name="Kwon S.-W."/>
        </authorList>
    </citation>
    <scope>NUCLEOTIDE SEQUENCE [LARGE SCALE GENOMIC DNA]</scope>
    <source>
        <strain evidence="10 11">5GH32-13</strain>
    </source>
</reference>
<proteinExistence type="inferred from homology"/>
<gene>
    <name evidence="10" type="ORF">D3H65_23450</name>
</gene>
<evidence type="ECO:0000256" key="5">
    <source>
        <dbReference type="ARBA" id="ARBA00023136"/>
    </source>
</evidence>
<dbReference type="InterPro" id="IPR025857">
    <property type="entry name" value="MacB_PCD"/>
</dbReference>
<dbReference type="GO" id="GO:0022857">
    <property type="term" value="F:transmembrane transporter activity"/>
    <property type="evidence" value="ECO:0007669"/>
    <property type="project" value="TreeGrafter"/>
</dbReference>
<dbReference type="PANTHER" id="PTHR30572">
    <property type="entry name" value="MEMBRANE COMPONENT OF TRANSPORTER-RELATED"/>
    <property type="match status" value="1"/>
</dbReference>
<evidence type="ECO:0000259" key="9">
    <source>
        <dbReference type="Pfam" id="PF12704"/>
    </source>
</evidence>
<keyword evidence="2" id="KW-1003">Cell membrane</keyword>
<evidence type="ECO:0000256" key="1">
    <source>
        <dbReference type="ARBA" id="ARBA00004651"/>
    </source>
</evidence>
<dbReference type="EMBL" id="CP032157">
    <property type="protein sequence ID" value="AXY76767.1"/>
    <property type="molecule type" value="Genomic_DNA"/>
</dbReference>
<keyword evidence="5 7" id="KW-0472">Membrane</keyword>
<feature type="domain" description="MacB-like periplasmic core" evidence="9">
    <location>
        <begin position="30"/>
        <end position="231"/>
    </location>
</feature>
<evidence type="ECO:0000256" key="6">
    <source>
        <dbReference type="ARBA" id="ARBA00038076"/>
    </source>
</evidence>
<name>A0A3B7MSD8_9BACT</name>
<evidence type="ECO:0000256" key="4">
    <source>
        <dbReference type="ARBA" id="ARBA00022989"/>
    </source>
</evidence>
<evidence type="ECO:0000256" key="2">
    <source>
        <dbReference type="ARBA" id="ARBA00022475"/>
    </source>
</evidence>
<evidence type="ECO:0000313" key="10">
    <source>
        <dbReference type="EMBL" id="AXY76767.1"/>
    </source>
</evidence>
<comment type="subcellular location">
    <subcellularLocation>
        <location evidence="1">Cell membrane</location>
        <topology evidence="1">Multi-pass membrane protein</topology>
    </subcellularLocation>
</comment>
<dbReference type="KEGG" id="pseg:D3H65_23450"/>
<evidence type="ECO:0000313" key="11">
    <source>
        <dbReference type="Proteomes" id="UP000263900"/>
    </source>
</evidence>
<feature type="transmembrane region" description="Helical" evidence="7">
    <location>
        <begin position="21"/>
        <end position="41"/>
    </location>
</feature>
<dbReference type="InterPro" id="IPR003838">
    <property type="entry name" value="ABC3_permease_C"/>
</dbReference>
<organism evidence="10 11">
    <name type="scientific">Paraflavitalea soli</name>
    <dbReference type="NCBI Taxonomy" id="2315862"/>
    <lineage>
        <taxon>Bacteria</taxon>
        <taxon>Pseudomonadati</taxon>
        <taxon>Bacteroidota</taxon>
        <taxon>Chitinophagia</taxon>
        <taxon>Chitinophagales</taxon>
        <taxon>Chitinophagaceae</taxon>
        <taxon>Paraflavitalea</taxon>
    </lineage>
</organism>
<keyword evidence="3 7" id="KW-0812">Transmembrane</keyword>
<dbReference type="Proteomes" id="UP000263900">
    <property type="component" value="Chromosome"/>
</dbReference>
<dbReference type="OrthoDB" id="8769057at2"/>
<dbReference type="Pfam" id="PF12704">
    <property type="entry name" value="MacB_PCD"/>
    <property type="match status" value="1"/>
</dbReference>
<protein>
    <submittedName>
        <fullName evidence="10">ABC transporter permease</fullName>
    </submittedName>
</protein>
<feature type="transmembrane region" description="Helical" evidence="7">
    <location>
        <begin position="354"/>
        <end position="376"/>
    </location>
</feature>